<comment type="caution">
    <text evidence="3">The sequence shown here is derived from an EMBL/GenBank/DDBJ whole genome shotgun (WGS) entry which is preliminary data.</text>
</comment>
<keyword evidence="4" id="KW-1185">Reference proteome</keyword>
<dbReference type="Proteomes" id="UP000231962">
    <property type="component" value="Unassembled WGS sequence"/>
</dbReference>
<proteinExistence type="predicted"/>
<evidence type="ECO:0000256" key="1">
    <source>
        <dbReference type="SAM" id="SignalP"/>
    </source>
</evidence>
<gene>
    <name evidence="2" type="ORF">CH360_13435</name>
    <name evidence="3" type="ORF">CH373_03895</name>
</gene>
<sequence>MLHPARARVFAIVTVLLLAISFTYVHAQGLDIGGTYKVSGTNPNGSKYRGTVTISENPDGSYSFDWSVGSTFSGTGNLEGNVLTVEWGDTYPVIYIVKNGGKLLEGTWANGAATETLTR</sequence>
<dbReference type="AlphaFoldDB" id="A0A2M9ZPS7"/>
<feature type="signal peptide" evidence="1">
    <location>
        <begin position="1"/>
        <end position="27"/>
    </location>
</feature>
<dbReference type="RefSeq" id="WP_100714557.1">
    <property type="nucleotide sequence ID" value="NZ_NPDY01000013.1"/>
</dbReference>
<organism evidence="3 5">
    <name type="scientific">Leptospira perolatii</name>
    <dbReference type="NCBI Taxonomy" id="2023191"/>
    <lineage>
        <taxon>Bacteria</taxon>
        <taxon>Pseudomonadati</taxon>
        <taxon>Spirochaetota</taxon>
        <taxon>Spirochaetia</taxon>
        <taxon>Leptospirales</taxon>
        <taxon>Leptospiraceae</taxon>
        <taxon>Leptospira</taxon>
    </lineage>
</organism>
<feature type="chain" id="PRO_5014605416" evidence="1">
    <location>
        <begin position="28"/>
        <end position="119"/>
    </location>
</feature>
<name>A0A2M9ZPS7_9LEPT</name>
<accession>A0A2M9ZPS7</accession>
<protein>
    <submittedName>
        <fullName evidence="3">Fibronectin-binding protein</fullName>
    </submittedName>
</protein>
<dbReference type="EMBL" id="NPDY01000013">
    <property type="protein sequence ID" value="PJZ69051.1"/>
    <property type="molecule type" value="Genomic_DNA"/>
</dbReference>
<keyword evidence="1" id="KW-0732">Signal</keyword>
<evidence type="ECO:0000313" key="5">
    <source>
        <dbReference type="Proteomes" id="UP000231990"/>
    </source>
</evidence>
<evidence type="ECO:0000313" key="2">
    <source>
        <dbReference type="EMBL" id="PJZ69051.1"/>
    </source>
</evidence>
<evidence type="ECO:0000313" key="3">
    <source>
        <dbReference type="EMBL" id="PJZ74080.1"/>
    </source>
</evidence>
<evidence type="ECO:0000313" key="4">
    <source>
        <dbReference type="Proteomes" id="UP000231962"/>
    </source>
</evidence>
<reference evidence="4 5" key="1">
    <citation type="submission" date="2017-07" db="EMBL/GenBank/DDBJ databases">
        <title>Leptospira spp. isolated from tropical soils.</title>
        <authorList>
            <person name="Thibeaux R."/>
            <person name="Iraola G."/>
            <person name="Ferres I."/>
            <person name="Bierque E."/>
            <person name="Girault D."/>
            <person name="Soupe-Gilbert M.-E."/>
            <person name="Picardeau M."/>
            <person name="Goarant C."/>
        </authorList>
    </citation>
    <scope>NUCLEOTIDE SEQUENCE [LARGE SCALE GENOMIC DNA]</scope>
    <source>
        <strain evidence="3 5">FH1-B-B1</strain>
        <strain evidence="2 4">FH1-B-C1</strain>
    </source>
</reference>
<dbReference type="EMBL" id="NPDZ01000002">
    <property type="protein sequence ID" value="PJZ74080.1"/>
    <property type="molecule type" value="Genomic_DNA"/>
</dbReference>
<dbReference type="OrthoDB" id="9810038at2"/>
<dbReference type="Proteomes" id="UP000231990">
    <property type="component" value="Unassembled WGS sequence"/>
</dbReference>